<name>A0ABR9M2H5_9ACTN</name>
<comment type="caution">
    <text evidence="1">The sequence shown here is derived from an EMBL/GenBank/DDBJ whole genome shotgun (WGS) entry which is preliminary data.</text>
</comment>
<accession>A0ABR9M2H5</accession>
<gene>
    <name evidence="1" type="ORF">H4W80_004799</name>
</gene>
<sequence>MLVEDAERVLPHAVGGIEISGVMVGVAERVERPAFEGPGPELAEQLQRPLEARDRLDEVAEAAVDVAETVTGRCLL</sequence>
<protein>
    <submittedName>
        <fullName evidence="1">Uncharacterized protein</fullName>
    </submittedName>
</protein>
<evidence type="ECO:0000313" key="2">
    <source>
        <dbReference type="Proteomes" id="UP000633509"/>
    </source>
</evidence>
<organism evidence="1 2">
    <name type="scientific">Nonomuraea angiospora</name>
    <dbReference type="NCBI Taxonomy" id="46172"/>
    <lineage>
        <taxon>Bacteria</taxon>
        <taxon>Bacillati</taxon>
        <taxon>Actinomycetota</taxon>
        <taxon>Actinomycetes</taxon>
        <taxon>Streptosporangiales</taxon>
        <taxon>Streptosporangiaceae</taxon>
        <taxon>Nonomuraea</taxon>
    </lineage>
</organism>
<proteinExistence type="predicted"/>
<reference evidence="1 2" key="1">
    <citation type="submission" date="2020-10" db="EMBL/GenBank/DDBJ databases">
        <title>Sequencing the genomes of 1000 actinobacteria strains.</title>
        <authorList>
            <person name="Klenk H.-P."/>
        </authorList>
    </citation>
    <scope>NUCLEOTIDE SEQUENCE [LARGE SCALE GENOMIC DNA]</scope>
    <source>
        <strain evidence="1 2">DSM 43173</strain>
    </source>
</reference>
<evidence type="ECO:0000313" key="1">
    <source>
        <dbReference type="EMBL" id="MBE1586541.1"/>
    </source>
</evidence>
<keyword evidence="2" id="KW-1185">Reference proteome</keyword>
<dbReference type="EMBL" id="JADBEK010000001">
    <property type="protein sequence ID" value="MBE1586541.1"/>
    <property type="molecule type" value="Genomic_DNA"/>
</dbReference>
<dbReference type="Proteomes" id="UP000633509">
    <property type="component" value="Unassembled WGS sequence"/>
</dbReference>